<dbReference type="Proteomes" id="UP000728106">
    <property type="component" value="Unassembled WGS sequence"/>
</dbReference>
<dbReference type="SUPFAM" id="SSF46689">
    <property type="entry name" value="Homeodomain-like"/>
    <property type="match status" value="1"/>
</dbReference>
<dbReference type="InterPro" id="IPR052057">
    <property type="entry name" value="IS150/IS1296_orfA-like"/>
</dbReference>
<organism evidence="4 5">
    <name type="scientific">Weissella confusa</name>
    <name type="common">Lactobacillus confusus</name>
    <dbReference type="NCBI Taxonomy" id="1583"/>
    <lineage>
        <taxon>Bacteria</taxon>
        <taxon>Bacillati</taxon>
        <taxon>Bacillota</taxon>
        <taxon>Bacilli</taxon>
        <taxon>Lactobacillales</taxon>
        <taxon>Lactobacillaceae</taxon>
        <taxon>Weissella</taxon>
    </lineage>
</organism>
<comment type="caution">
    <text evidence="4">The sequence shown here is derived from an EMBL/GenBank/DDBJ whole genome shotgun (WGS) entry which is preliminary data.</text>
</comment>
<evidence type="ECO:0000313" key="4">
    <source>
        <dbReference type="EMBL" id="MBJ7639799.1"/>
    </source>
</evidence>
<evidence type="ECO:0000256" key="2">
    <source>
        <dbReference type="SAM" id="Coils"/>
    </source>
</evidence>
<name>A0AA41CW76_WEICO</name>
<dbReference type="RefSeq" id="WP_199468260.1">
    <property type="nucleotide sequence ID" value="NZ_JAAOCP010000017.1"/>
</dbReference>
<keyword evidence="5" id="KW-1185">Reference proteome</keyword>
<dbReference type="InterPro" id="IPR055247">
    <property type="entry name" value="InsJ-like_HTH"/>
</dbReference>
<evidence type="ECO:0000259" key="3">
    <source>
        <dbReference type="Pfam" id="PF13518"/>
    </source>
</evidence>
<sequence length="161" mass="19015">MFSKEIQIEAVSLYLKGVPTVEIRKKFGIKGSSTLGIWVDSIKRDGVYGIKDSHRKQTSYPYSFKIKVINWRLTHHASYPVAARKFRVTSPSLIWQWERALESGRLKPDKRRRKRTMNKQELDKIKKLEEENELLRIKVAYLEKLEALAQEKKKLQTKTKR</sequence>
<feature type="domain" description="Insertion element IS150 protein InsJ-like helix-turn-helix" evidence="3">
    <location>
        <begin position="64"/>
        <end position="114"/>
    </location>
</feature>
<accession>A0AA41CW76</accession>
<dbReference type="EMBL" id="JAAOCP010000017">
    <property type="protein sequence ID" value="MBJ7639799.1"/>
    <property type="molecule type" value="Genomic_DNA"/>
</dbReference>
<evidence type="ECO:0000313" key="5">
    <source>
        <dbReference type="Proteomes" id="UP000728106"/>
    </source>
</evidence>
<reference evidence="4 5" key="1">
    <citation type="journal article" date="2021" name="Int. J. Food Microbiol.">
        <title>Safety demonstration of a microbial species for use in the food chain: Weissella confusa.</title>
        <authorList>
            <person name="Bourdichon F."/>
            <person name="Patrone V."/>
            <person name="Fontana A."/>
            <person name="Milani G."/>
            <person name="Morelli L."/>
        </authorList>
    </citation>
    <scope>NUCLEOTIDE SEQUENCE [LARGE SCALE GENOMIC DNA]</scope>
    <source>
        <strain evidence="4 5">CCUG 43002</strain>
    </source>
</reference>
<gene>
    <name evidence="4" type="ORF">HAU20_10495</name>
</gene>
<dbReference type="InterPro" id="IPR009057">
    <property type="entry name" value="Homeodomain-like_sf"/>
</dbReference>
<keyword evidence="2" id="KW-0175">Coiled coil</keyword>
<feature type="coiled-coil region" evidence="2">
    <location>
        <begin position="111"/>
        <end position="158"/>
    </location>
</feature>
<dbReference type="PANTHER" id="PTHR33795">
    <property type="entry name" value="INSERTION ELEMENT IS150 PROTEIN INSJ"/>
    <property type="match status" value="1"/>
</dbReference>
<evidence type="ECO:0000256" key="1">
    <source>
        <dbReference type="ARBA" id="ARBA00038232"/>
    </source>
</evidence>
<dbReference type="AlphaFoldDB" id="A0AA41CW76"/>
<comment type="similarity">
    <text evidence="1">Belongs to the IS150/IS1296 orfA family.</text>
</comment>
<proteinExistence type="inferred from homology"/>
<dbReference type="Pfam" id="PF13518">
    <property type="entry name" value="HTH_28"/>
    <property type="match status" value="1"/>
</dbReference>
<dbReference type="PANTHER" id="PTHR33795:SF1">
    <property type="entry name" value="INSERTION ELEMENT IS150 PROTEIN INSJ"/>
    <property type="match status" value="1"/>
</dbReference>
<protein>
    <submittedName>
        <fullName evidence="4">Transposase</fullName>
    </submittedName>
</protein>